<dbReference type="KEGG" id="pmrn:116955315"/>
<evidence type="ECO:0000256" key="6">
    <source>
        <dbReference type="ARBA" id="ARBA00023128"/>
    </source>
</evidence>
<keyword evidence="7" id="KW-0687">Ribonucleoprotein</keyword>
<gene>
    <name evidence="12" type="primary">MRPS18B</name>
</gene>
<comment type="subcellular location">
    <subcellularLocation>
        <location evidence="1">Mitochondrion</location>
    </subcellularLocation>
</comment>
<keyword evidence="11" id="KW-1185">Reference proteome</keyword>
<evidence type="ECO:0000256" key="1">
    <source>
        <dbReference type="ARBA" id="ARBA00004173"/>
    </source>
</evidence>
<comment type="similarity">
    <text evidence="2">Belongs to the bacterial ribosomal protein bS18 family. Mitochondrion-specific ribosomal protein mS40 subfamily.</text>
</comment>
<accession>A0AAJ7XFF8</accession>
<evidence type="ECO:0000256" key="9">
    <source>
        <dbReference type="ARBA" id="ARBA00035130"/>
    </source>
</evidence>
<evidence type="ECO:0000313" key="11">
    <source>
        <dbReference type="Proteomes" id="UP001318040"/>
    </source>
</evidence>
<proteinExistence type="inferred from homology"/>
<evidence type="ECO:0000256" key="8">
    <source>
        <dbReference type="ARBA" id="ARBA00032055"/>
    </source>
</evidence>
<dbReference type="GO" id="GO:0032543">
    <property type="term" value="P:mitochondrial translation"/>
    <property type="evidence" value="ECO:0007669"/>
    <property type="project" value="InterPro"/>
</dbReference>
<dbReference type="InterPro" id="IPR036870">
    <property type="entry name" value="Ribosomal_bS18_sf"/>
</dbReference>
<dbReference type="Pfam" id="PF01084">
    <property type="entry name" value="Ribosomal_S18"/>
    <property type="match status" value="1"/>
</dbReference>
<organism evidence="11 12">
    <name type="scientific">Petromyzon marinus</name>
    <name type="common">Sea lamprey</name>
    <dbReference type="NCBI Taxonomy" id="7757"/>
    <lineage>
        <taxon>Eukaryota</taxon>
        <taxon>Metazoa</taxon>
        <taxon>Chordata</taxon>
        <taxon>Craniata</taxon>
        <taxon>Vertebrata</taxon>
        <taxon>Cyclostomata</taxon>
        <taxon>Hyperoartia</taxon>
        <taxon>Petromyzontiformes</taxon>
        <taxon>Petromyzontidae</taxon>
        <taxon>Petromyzon</taxon>
    </lineage>
</organism>
<evidence type="ECO:0000256" key="7">
    <source>
        <dbReference type="ARBA" id="ARBA00023274"/>
    </source>
</evidence>
<protein>
    <recommendedName>
        <fullName evidence="9">Small ribosomal subunit protein mS40</fullName>
    </recommendedName>
    <alternativeName>
        <fullName evidence="8">28S ribosomal protein S18-2, mitochondrial</fullName>
    </alternativeName>
    <alternativeName>
        <fullName evidence="10">28S ribosomal protein S18b, mitochondrial</fullName>
    </alternativeName>
</protein>
<dbReference type="InterPro" id="IPR040054">
    <property type="entry name" value="MRPS18B"/>
</dbReference>
<dbReference type="RefSeq" id="XP_032832222.1">
    <property type="nucleotide sequence ID" value="XM_032976331.1"/>
</dbReference>
<dbReference type="GO" id="GO:0003735">
    <property type="term" value="F:structural constituent of ribosome"/>
    <property type="evidence" value="ECO:0007669"/>
    <property type="project" value="InterPro"/>
</dbReference>
<sequence length="261" mass="29290">MAGMALSLRSRSRLAPSLLVFPWLPAARRGEGAQVLRRAVAPSTVRPAWPAAPPLWRPHCTAATEESTPAAPDPLAHLRQNPWEYLDSEEYIERYGEIPIWKDYRRNHKGGIPPQKTRKTCIRGSNVCSNPCPACRDSKIIMDFKNIRLLQQFICPHQGIVFDPSLTGLCQRQHKNLLAAIKKAQDYGLLLIELPLLAEPATPEDFTNAHGAVSLTPPPPHCAGGSPGDPWYPWYAWRQPPARDVEKLRGLYKGFLKKDRQ</sequence>
<dbReference type="PANTHER" id="PTHR13329">
    <property type="entry name" value="MITOCHONDRIAL RIBOSOMAL PROTEIN S18B"/>
    <property type="match status" value="1"/>
</dbReference>
<dbReference type="Gene3D" id="4.10.640.10">
    <property type="entry name" value="Ribosomal protein S18"/>
    <property type="match status" value="1"/>
</dbReference>
<evidence type="ECO:0000256" key="3">
    <source>
        <dbReference type="ARBA" id="ARBA00022553"/>
    </source>
</evidence>
<evidence type="ECO:0000256" key="5">
    <source>
        <dbReference type="ARBA" id="ARBA00022980"/>
    </source>
</evidence>
<dbReference type="Proteomes" id="UP001318040">
    <property type="component" value="Chromosome 59"/>
</dbReference>
<dbReference type="GO" id="GO:0005763">
    <property type="term" value="C:mitochondrial small ribosomal subunit"/>
    <property type="evidence" value="ECO:0007669"/>
    <property type="project" value="UniProtKB-ARBA"/>
</dbReference>
<evidence type="ECO:0000313" key="12">
    <source>
        <dbReference type="RefSeq" id="XP_032832222.1"/>
    </source>
</evidence>
<evidence type="ECO:0000256" key="4">
    <source>
        <dbReference type="ARBA" id="ARBA00022946"/>
    </source>
</evidence>
<keyword evidence="3" id="KW-0597">Phosphoprotein</keyword>
<dbReference type="AlphaFoldDB" id="A0AAJ7XFF8"/>
<keyword evidence="6" id="KW-0496">Mitochondrion</keyword>
<keyword evidence="5 12" id="KW-0689">Ribosomal protein</keyword>
<dbReference type="CTD" id="28973"/>
<reference evidence="12" key="1">
    <citation type="submission" date="2025-08" db="UniProtKB">
        <authorList>
            <consortium name="RefSeq"/>
        </authorList>
    </citation>
    <scope>IDENTIFICATION</scope>
    <source>
        <tissue evidence="12">Sperm</tissue>
    </source>
</reference>
<evidence type="ECO:0000256" key="10">
    <source>
        <dbReference type="ARBA" id="ARBA00035515"/>
    </source>
</evidence>
<dbReference type="SUPFAM" id="SSF46911">
    <property type="entry name" value="Ribosomal protein S18"/>
    <property type="match status" value="1"/>
</dbReference>
<dbReference type="PANTHER" id="PTHR13329:SF2">
    <property type="entry name" value="SMALL RIBOSOMAL SUBUNIT PROTEIN MS40"/>
    <property type="match status" value="1"/>
</dbReference>
<keyword evidence="4" id="KW-0809">Transit peptide</keyword>
<evidence type="ECO:0000256" key="2">
    <source>
        <dbReference type="ARBA" id="ARBA00006136"/>
    </source>
</evidence>
<dbReference type="FunFam" id="4.10.640.10:FF:000008">
    <property type="entry name" value="28S ribosomal protein S18b, mitochondrial"/>
    <property type="match status" value="1"/>
</dbReference>
<dbReference type="InterPro" id="IPR001648">
    <property type="entry name" value="Ribosomal_bS18"/>
</dbReference>
<name>A0AAJ7XFF8_PETMA</name>